<evidence type="ECO:0000313" key="2">
    <source>
        <dbReference type="EMBL" id="KAL0280107.1"/>
    </source>
</evidence>
<dbReference type="AlphaFoldDB" id="A0AAW2ICK1"/>
<organism evidence="2">
    <name type="scientific">Menopon gallinae</name>
    <name type="common">poultry shaft louse</name>
    <dbReference type="NCBI Taxonomy" id="328185"/>
    <lineage>
        <taxon>Eukaryota</taxon>
        <taxon>Metazoa</taxon>
        <taxon>Ecdysozoa</taxon>
        <taxon>Arthropoda</taxon>
        <taxon>Hexapoda</taxon>
        <taxon>Insecta</taxon>
        <taxon>Pterygota</taxon>
        <taxon>Neoptera</taxon>
        <taxon>Paraneoptera</taxon>
        <taxon>Psocodea</taxon>
        <taxon>Troctomorpha</taxon>
        <taxon>Phthiraptera</taxon>
        <taxon>Amblycera</taxon>
        <taxon>Menoponidae</taxon>
        <taxon>Menopon</taxon>
    </lineage>
</organism>
<dbReference type="EMBL" id="JARGDH010000001">
    <property type="protein sequence ID" value="KAL0280107.1"/>
    <property type="molecule type" value="Genomic_DNA"/>
</dbReference>
<feature type="chain" id="PRO_5043732992" evidence="1">
    <location>
        <begin position="23"/>
        <end position="146"/>
    </location>
</feature>
<accession>A0AAW2ICK1</accession>
<comment type="caution">
    <text evidence="2">The sequence shown here is derived from an EMBL/GenBank/DDBJ whole genome shotgun (WGS) entry which is preliminary data.</text>
</comment>
<protein>
    <submittedName>
        <fullName evidence="2">Uncharacterized protein</fullName>
    </submittedName>
</protein>
<keyword evidence="1" id="KW-0732">Signal</keyword>
<gene>
    <name evidence="2" type="ORF">PYX00_001496</name>
</gene>
<evidence type="ECO:0000256" key="1">
    <source>
        <dbReference type="SAM" id="SignalP"/>
    </source>
</evidence>
<feature type="signal peptide" evidence="1">
    <location>
        <begin position="1"/>
        <end position="22"/>
    </location>
</feature>
<reference evidence="2" key="1">
    <citation type="journal article" date="2024" name="Gigascience">
        <title>Chromosome-level genome of the poultry shaft louse Menopon gallinae provides insight into the host-switching and adaptive evolution of parasitic lice.</title>
        <authorList>
            <person name="Xu Y."/>
            <person name="Ma L."/>
            <person name="Liu S."/>
            <person name="Liang Y."/>
            <person name="Liu Q."/>
            <person name="He Z."/>
            <person name="Tian L."/>
            <person name="Duan Y."/>
            <person name="Cai W."/>
            <person name="Li H."/>
            <person name="Song F."/>
        </authorList>
    </citation>
    <scope>NUCLEOTIDE SEQUENCE</scope>
    <source>
        <strain evidence="2">Cailab_2023a</strain>
    </source>
</reference>
<name>A0AAW2ICK1_9NEOP</name>
<sequence length="146" mass="16008">MKLSAVVLCALIGAATLEFANSDPSADVCASEDEPQTYSIVKDIINKIIKELEGSKDHRIPKIEIGSKSSLDDILIHSEIGKTTLIMDDSNTRINIKNLTLPVNLLNVEGQYEFEDFPGGLQIYGNGNFSIRIVELNIFVSLEAKV</sequence>
<proteinExistence type="predicted"/>